<protein>
    <submittedName>
        <fullName evidence="2">Uncharacterized protein</fullName>
    </submittedName>
</protein>
<proteinExistence type="predicted"/>
<evidence type="ECO:0000313" key="2">
    <source>
        <dbReference type="EMBL" id="KAE8308976.1"/>
    </source>
</evidence>
<feature type="compositionally biased region" description="Basic and acidic residues" evidence="1">
    <location>
        <begin position="253"/>
        <end position="279"/>
    </location>
</feature>
<name>A0A5N6VL65_9EURO</name>
<gene>
    <name evidence="2" type="ORF">BDV41DRAFT_567712</name>
</gene>
<dbReference type="Proteomes" id="UP000325433">
    <property type="component" value="Unassembled WGS sequence"/>
</dbReference>
<feature type="region of interest" description="Disordered" evidence="1">
    <location>
        <begin position="253"/>
        <end position="295"/>
    </location>
</feature>
<sequence length="295" mass="33605">MRRRISKTHKAEKIEVDFINQSMDRLNLPTNMDGLARQAFAHIFRGLKLSPCSDAEEKQMWMVDQESMSVQTPEHFEQLMTDIALAYSTEDSKSSSIRPKVDGVLLHLSAIVRRKKDQVYTDSPPPSRHIRAAPYWHFKTTITGSDDLGLKASVDYVLWYGARGDWDTNLVVVQSSSLLDDECWAALSSMSIVYAARKARKYKGGIYGVCTDSHTWASATGACCLVWDDNKQEVIGQLYKIIGQAFDLHRAREQDPEARERMRDELFSSNEEKERSDDNSRDDDDDDDDIAPEGW</sequence>
<dbReference type="EMBL" id="ML738374">
    <property type="protein sequence ID" value="KAE8308976.1"/>
    <property type="molecule type" value="Genomic_DNA"/>
</dbReference>
<feature type="compositionally biased region" description="Acidic residues" evidence="1">
    <location>
        <begin position="280"/>
        <end position="295"/>
    </location>
</feature>
<keyword evidence="3" id="KW-1185">Reference proteome</keyword>
<reference evidence="3" key="1">
    <citation type="submission" date="2019-04" db="EMBL/GenBank/DDBJ databases">
        <title>Friends and foes A comparative genomics studyof 23 Aspergillus species from section Flavi.</title>
        <authorList>
            <consortium name="DOE Joint Genome Institute"/>
            <person name="Kjaerbolling I."/>
            <person name="Vesth T."/>
            <person name="Frisvad J.C."/>
            <person name="Nybo J.L."/>
            <person name="Theobald S."/>
            <person name="Kildgaard S."/>
            <person name="Isbrandt T."/>
            <person name="Kuo A."/>
            <person name="Sato A."/>
            <person name="Lyhne E.K."/>
            <person name="Kogle M.E."/>
            <person name="Wiebenga A."/>
            <person name="Kun R.S."/>
            <person name="Lubbers R.J."/>
            <person name="Makela M.R."/>
            <person name="Barry K."/>
            <person name="Chovatia M."/>
            <person name="Clum A."/>
            <person name="Daum C."/>
            <person name="Haridas S."/>
            <person name="He G."/>
            <person name="LaButti K."/>
            <person name="Lipzen A."/>
            <person name="Mondo S."/>
            <person name="Riley R."/>
            <person name="Salamov A."/>
            <person name="Simmons B.A."/>
            <person name="Magnuson J.K."/>
            <person name="Henrissat B."/>
            <person name="Mortensen U.H."/>
            <person name="Larsen T.O."/>
            <person name="Devries R.P."/>
            <person name="Grigoriev I.V."/>
            <person name="Machida M."/>
            <person name="Baker S.E."/>
            <person name="Andersen M.R."/>
        </authorList>
    </citation>
    <scope>NUCLEOTIDE SEQUENCE [LARGE SCALE GENOMIC DNA]</scope>
    <source>
        <strain evidence="3">CBS 130015</strain>
    </source>
</reference>
<organism evidence="2 3">
    <name type="scientific">Aspergillus transmontanensis</name>
    <dbReference type="NCBI Taxonomy" id="1034304"/>
    <lineage>
        <taxon>Eukaryota</taxon>
        <taxon>Fungi</taxon>
        <taxon>Dikarya</taxon>
        <taxon>Ascomycota</taxon>
        <taxon>Pezizomycotina</taxon>
        <taxon>Eurotiomycetes</taxon>
        <taxon>Eurotiomycetidae</taxon>
        <taxon>Eurotiales</taxon>
        <taxon>Aspergillaceae</taxon>
        <taxon>Aspergillus</taxon>
        <taxon>Aspergillus subgen. Circumdati</taxon>
    </lineage>
</organism>
<dbReference type="AlphaFoldDB" id="A0A5N6VL65"/>
<accession>A0A5N6VL65</accession>
<evidence type="ECO:0000313" key="3">
    <source>
        <dbReference type="Proteomes" id="UP000325433"/>
    </source>
</evidence>
<evidence type="ECO:0000256" key="1">
    <source>
        <dbReference type="SAM" id="MobiDB-lite"/>
    </source>
</evidence>